<dbReference type="InterPro" id="IPR035906">
    <property type="entry name" value="MetI-like_sf"/>
</dbReference>
<evidence type="ECO:0000256" key="5">
    <source>
        <dbReference type="ARBA" id="ARBA00022989"/>
    </source>
</evidence>
<keyword evidence="4 7" id="KW-0812">Transmembrane</keyword>
<evidence type="ECO:0000313" key="10">
    <source>
        <dbReference type="Proteomes" id="UP000295151"/>
    </source>
</evidence>
<evidence type="ECO:0000256" key="2">
    <source>
        <dbReference type="ARBA" id="ARBA00022448"/>
    </source>
</evidence>
<proteinExistence type="inferred from homology"/>
<reference evidence="9 10" key="1">
    <citation type="submission" date="2019-03" db="EMBL/GenBank/DDBJ databases">
        <title>Genomic Encyclopedia of Type Strains, Phase III (KMG-III): the genomes of soil and plant-associated and newly described type strains.</title>
        <authorList>
            <person name="Whitman W."/>
        </authorList>
    </citation>
    <scope>NUCLEOTIDE SEQUENCE [LARGE SCALE GENOMIC DNA]</scope>
    <source>
        <strain evidence="9 10">VKM Ac-2575</strain>
    </source>
</reference>
<dbReference type="PANTHER" id="PTHR43744">
    <property type="entry name" value="ABC TRANSPORTER PERMEASE PROTEIN MG189-RELATED-RELATED"/>
    <property type="match status" value="1"/>
</dbReference>
<comment type="subcellular location">
    <subcellularLocation>
        <location evidence="1 7">Cell membrane</location>
        <topology evidence="1 7">Multi-pass membrane protein</topology>
    </subcellularLocation>
</comment>
<sequence>MTNRFKTSGYHLAMGLVSFLWIAPILWVVVISFRSFDDVAANGLGSLPHSFTFSTYRSAWQDADEFRALINSLLVTIPAVLLSLGFAATAAYGLARYNIPFRRTVLLLMLMGNLLPPQILLIPISRFVELTGYYDTLYALIAVHVGFGLGFYTFVLHGFMRDLPREIQEAATIDGAGPGKIFGSVILPLTRPALAALGALSFTWIFNDLLWSITVIRSGEKMPVTPALLGLQGLFVSSWNVIAAGTVIAAVPTLVVFLKFQKHFVSGLAIGAVK</sequence>
<dbReference type="InterPro" id="IPR000515">
    <property type="entry name" value="MetI-like"/>
</dbReference>
<accession>A0A4R7TJC5</accession>
<dbReference type="GO" id="GO:0055085">
    <property type="term" value="P:transmembrane transport"/>
    <property type="evidence" value="ECO:0007669"/>
    <property type="project" value="InterPro"/>
</dbReference>
<comment type="similarity">
    <text evidence="7">Belongs to the binding-protein-dependent transport system permease family.</text>
</comment>
<evidence type="ECO:0000313" key="9">
    <source>
        <dbReference type="EMBL" id="TDU91738.1"/>
    </source>
</evidence>
<dbReference type="AlphaFoldDB" id="A0A4R7TJC5"/>
<keyword evidence="3" id="KW-1003">Cell membrane</keyword>
<dbReference type="GO" id="GO:0005886">
    <property type="term" value="C:plasma membrane"/>
    <property type="evidence" value="ECO:0007669"/>
    <property type="project" value="UniProtKB-SubCell"/>
</dbReference>
<feature type="transmembrane region" description="Helical" evidence="7">
    <location>
        <begin position="12"/>
        <end position="33"/>
    </location>
</feature>
<comment type="caution">
    <text evidence="9">The sequence shown here is derived from an EMBL/GenBank/DDBJ whole genome shotgun (WGS) entry which is preliminary data.</text>
</comment>
<feature type="transmembrane region" description="Helical" evidence="7">
    <location>
        <begin position="236"/>
        <end position="258"/>
    </location>
</feature>
<evidence type="ECO:0000256" key="1">
    <source>
        <dbReference type="ARBA" id="ARBA00004651"/>
    </source>
</evidence>
<evidence type="ECO:0000256" key="7">
    <source>
        <dbReference type="RuleBase" id="RU363032"/>
    </source>
</evidence>
<feature type="transmembrane region" description="Helical" evidence="7">
    <location>
        <begin position="194"/>
        <end position="216"/>
    </location>
</feature>
<feature type="transmembrane region" description="Helical" evidence="7">
    <location>
        <begin position="105"/>
        <end position="124"/>
    </location>
</feature>
<dbReference type="EMBL" id="SOCE01000001">
    <property type="protein sequence ID" value="TDU91738.1"/>
    <property type="molecule type" value="Genomic_DNA"/>
</dbReference>
<feature type="domain" description="ABC transmembrane type-1" evidence="8">
    <location>
        <begin position="69"/>
        <end position="260"/>
    </location>
</feature>
<organism evidence="9 10">
    <name type="scientific">Kribbella voronezhensis</name>
    <dbReference type="NCBI Taxonomy" id="2512212"/>
    <lineage>
        <taxon>Bacteria</taxon>
        <taxon>Bacillati</taxon>
        <taxon>Actinomycetota</taxon>
        <taxon>Actinomycetes</taxon>
        <taxon>Propionibacteriales</taxon>
        <taxon>Kribbellaceae</taxon>
        <taxon>Kribbella</taxon>
    </lineage>
</organism>
<dbReference type="Pfam" id="PF00528">
    <property type="entry name" value="BPD_transp_1"/>
    <property type="match status" value="1"/>
</dbReference>
<gene>
    <name evidence="9" type="ORF">EV138_5351</name>
</gene>
<feature type="transmembrane region" description="Helical" evidence="7">
    <location>
        <begin position="136"/>
        <end position="155"/>
    </location>
</feature>
<keyword evidence="5 7" id="KW-1133">Transmembrane helix</keyword>
<feature type="transmembrane region" description="Helical" evidence="7">
    <location>
        <begin position="68"/>
        <end position="93"/>
    </location>
</feature>
<dbReference type="RefSeq" id="WP_133981433.1">
    <property type="nucleotide sequence ID" value="NZ_SOCE01000001.1"/>
</dbReference>
<evidence type="ECO:0000256" key="4">
    <source>
        <dbReference type="ARBA" id="ARBA00022692"/>
    </source>
</evidence>
<dbReference type="PANTHER" id="PTHR43744:SF8">
    <property type="entry name" value="SN-GLYCEROL-3-PHOSPHATE TRANSPORT SYSTEM PERMEASE PROTEIN UGPE"/>
    <property type="match status" value="1"/>
</dbReference>
<keyword evidence="6 7" id="KW-0472">Membrane</keyword>
<protein>
    <submittedName>
        <fullName evidence="9">Carbohydrate ABC transporter membrane protein 2 (CUT1 family)</fullName>
    </submittedName>
</protein>
<dbReference type="CDD" id="cd06261">
    <property type="entry name" value="TM_PBP2"/>
    <property type="match status" value="1"/>
</dbReference>
<dbReference type="PROSITE" id="PS50928">
    <property type="entry name" value="ABC_TM1"/>
    <property type="match status" value="1"/>
</dbReference>
<keyword evidence="2 7" id="KW-0813">Transport</keyword>
<name>A0A4R7TJC5_9ACTN</name>
<keyword evidence="10" id="KW-1185">Reference proteome</keyword>
<evidence type="ECO:0000256" key="6">
    <source>
        <dbReference type="ARBA" id="ARBA00023136"/>
    </source>
</evidence>
<dbReference type="SUPFAM" id="SSF161098">
    <property type="entry name" value="MetI-like"/>
    <property type="match status" value="1"/>
</dbReference>
<evidence type="ECO:0000259" key="8">
    <source>
        <dbReference type="PROSITE" id="PS50928"/>
    </source>
</evidence>
<dbReference type="Proteomes" id="UP000295151">
    <property type="component" value="Unassembled WGS sequence"/>
</dbReference>
<dbReference type="OrthoDB" id="61122at2"/>
<evidence type="ECO:0000256" key="3">
    <source>
        <dbReference type="ARBA" id="ARBA00022475"/>
    </source>
</evidence>
<dbReference type="Gene3D" id="1.10.3720.10">
    <property type="entry name" value="MetI-like"/>
    <property type="match status" value="1"/>
</dbReference>